<evidence type="ECO:0000256" key="2">
    <source>
        <dbReference type="ARBA" id="ARBA00022448"/>
    </source>
</evidence>
<evidence type="ECO:0000256" key="1">
    <source>
        <dbReference type="ARBA" id="ARBA00004651"/>
    </source>
</evidence>
<evidence type="ECO:0000256" key="6">
    <source>
        <dbReference type="ARBA" id="ARBA00023136"/>
    </source>
</evidence>
<dbReference type="Proteomes" id="UP000501830">
    <property type="component" value="Chromosome"/>
</dbReference>
<dbReference type="InterPro" id="IPR011701">
    <property type="entry name" value="MFS"/>
</dbReference>
<keyword evidence="4 7" id="KW-0812">Transmembrane</keyword>
<accession>A0A6G7WKF8</accession>
<dbReference type="GO" id="GO:0022857">
    <property type="term" value="F:transmembrane transporter activity"/>
    <property type="evidence" value="ECO:0007669"/>
    <property type="project" value="InterPro"/>
</dbReference>
<feature type="transmembrane region" description="Helical" evidence="7">
    <location>
        <begin position="227"/>
        <end position="246"/>
    </location>
</feature>
<keyword evidence="2" id="KW-0813">Transport</keyword>
<evidence type="ECO:0000256" key="3">
    <source>
        <dbReference type="ARBA" id="ARBA00022475"/>
    </source>
</evidence>
<feature type="domain" description="Major facilitator superfamily (MFS) profile" evidence="8">
    <location>
        <begin position="1"/>
        <end position="366"/>
    </location>
</feature>
<keyword evidence="5 7" id="KW-1133">Transmembrane helix</keyword>
<proteinExistence type="predicted"/>
<feature type="transmembrane region" description="Helical" evidence="7">
    <location>
        <begin position="193"/>
        <end position="215"/>
    </location>
</feature>
<feature type="transmembrane region" description="Helical" evidence="7">
    <location>
        <begin position="319"/>
        <end position="337"/>
    </location>
</feature>
<dbReference type="AlphaFoldDB" id="A0A6G7WKF8"/>
<sequence>MGSITFLAILSELMPSGILPEMAAGFGITEAQAGGFVGQYAIASAIFGIPIVSATVEWDRKKLLMILLAGFAFANILVGFVSVYWLAVVARIAGGICAGVLWPMISAYGMSLVSPHEYGKAVAVIMAGTTLGMSLGLPVMTWIGTTFGFHVAFIVMGILICIVGALCWVYLPQVKGEKRSKSNSPLTILKNKGVLIIILLTVLAVVANYGVYTYITYLVSDLGYPGIGVAQILFGIGSILSVLIAGRFIDRHLQAVSIGMLAAGSIAMAIFYFVDYTFFHHFSFILWGIGFGALVTLFQTAVTRQVTKGAAIATSLQSAAFNFSIMIGSTVGGWLLARGGAMPIVLMGITLLVAGIGVSILAKRTLA</sequence>
<dbReference type="InterPro" id="IPR020846">
    <property type="entry name" value="MFS_dom"/>
</dbReference>
<feature type="transmembrane region" description="Helical" evidence="7">
    <location>
        <begin position="92"/>
        <end position="110"/>
    </location>
</feature>
<dbReference type="Gene3D" id="1.20.1250.20">
    <property type="entry name" value="MFS general substrate transporter like domains"/>
    <property type="match status" value="1"/>
</dbReference>
<dbReference type="InterPro" id="IPR036259">
    <property type="entry name" value="MFS_trans_sf"/>
</dbReference>
<evidence type="ECO:0000256" key="7">
    <source>
        <dbReference type="SAM" id="Phobius"/>
    </source>
</evidence>
<dbReference type="PROSITE" id="PS50850">
    <property type="entry name" value="MFS"/>
    <property type="match status" value="1"/>
</dbReference>
<dbReference type="CDD" id="cd17324">
    <property type="entry name" value="MFS_NepI_like"/>
    <property type="match status" value="1"/>
</dbReference>
<dbReference type="SUPFAM" id="SSF103473">
    <property type="entry name" value="MFS general substrate transporter"/>
    <property type="match status" value="1"/>
</dbReference>
<gene>
    <name evidence="9" type="ORF">G7058_07430</name>
</gene>
<reference evidence="9 10" key="1">
    <citation type="journal article" date="2017" name="Int. J. Syst. Evol. Microbiol.">
        <title>Jeotgalibaca porci sp. nov. and Jeotgalibaca arthritidis sp. nov., isolated from pigs, and emended description of the genus Jeotgalibaca.</title>
        <authorList>
            <person name="Zamora L."/>
            <person name="Perez-Sancho M."/>
            <person name="Dominguez L."/>
            <person name="Fernandez-Garayzabal J.F."/>
            <person name="Vela A.I."/>
        </authorList>
    </citation>
    <scope>NUCLEOTIDE SEQUENCE [LARGE SCALE GENOMIC DNA]</scope>
    <source>
        <strain evidence="9 10">CCUG 69148</strain>
    </source>
</reference>
<feature type="transmembrane region" description="Helical" evidence="7">
    <location>
        <begin position="149"/>
        <end position="172"/>
    </location>
</feature>
<dbReference type="PANTHER" id="PTHR43124">
    <property type="entry name" value="PURINE EFFLUX PUMP PBUE"/>
    <property type="match status" value="1"/>
</dbReference>
<dbReference type="PANTHER" id="PTHR43124:SF3">
    <property type="entry name" value="CHLORAMPHENICOL EFFLUX PUMP RV0191"/>
    <property type="match status" value="1"/>
</dbReference>
<dbReference type="KEGG" id="jpo:G7058_07430"/>
<evidence type="ECO:0000313" key="9">
    <source>
        <dbReference type="EMBL" id="QIK52707.1"/>
    </source>
</evidence>
<evidence type="ECO:0000313" key="10">
    <source>
        <dbReference type="Proteomes" id="UP000501830"/>
    </source>
</evidence>
<organism evidence="9 10">
    <name type="scientific">Jeotgalibaca porci</name>
    <dbReference type="NCBI Taxonomy" id="1868793"/>
    <lineage>
        <taxon>Bacteria</taxon>
        <taxon>Bacillati</taxon>
        <taxon>Bacillota</taxon>
        <taxon>Bacilli</taxon>
        <taxon>Lactobacillales</taxon>
        <taxon>Carnobacteriaceae</taxon>
        <taxon>Jeotgalibaca</taxon>
    </lineage>
</organism>
<keyword evidence="3" id="KW-1003">Cell membrane</keyword>
<comment type="subcellular location">
    <subcellularLocation>
        <location evidence="1">Cell membrane</location>
        <topology evidence="1">Multi-pass membrane protein</topology>
    </subcellularLocation>
</comment>
<feature type="transmembrane region" description="Helical" evidence="7">
    <location>
        <begin position="122"/>
        <end position="143"/>
    </location>
</feature>
<feature type="transmembrane region" description="Helical" evidence="7">
    <location>
        <begin position="36"/>
        <end position="56"/>
    </location>
</feature>
<feature type="transmembrane region" description="Helical" evidence="7">
    <location>
        <begin position="343"/>
        <end position="362"/>
    </location>
</feature>
<dbReference type="Pfam" id="PF07690">
    <property type="entry name" value="MFS_1"/>
    <property type="match status" value="1"/>
</dbReference>
<evidence type="ECO:0000256" key="5">
    <source>
        <dbReference type="ARBA" id="ARBA00022989"/>
    </source>
</evidence>
<keyword evidence="10" id="KW-1185">Reference proteome</keyword>
<dbReference type="InterPro" id="IPR050189">
    <property type="entry name" value="MFS_Efflux_Transporters"/>
</dbReference>
<evidence type="ECO:0000256" key="4">
    <source>
        <dbReference type="ARBA" id="ARBA00022692"/>
    </source>
</evidence>
<evidence type="ECO:0000259" key="8">
    <source>
        <dbReference type="PROSITE" id="PS50850"/>
    </source>
</evidence>
<dbReference type="EMBL" id="CP049889">
    <property type="protein sequence ID" value="QIK52707.1"/>
    <property type="molecule type" value="Genomic_DNA"/>
</dbReference>
<dbReference type="GO" id="GO:0005886">
    <property type="term" value="C:plasma membrane"/>
    <property type="evidence" value="ECO:0007669"/>
    <property type="project" value="UniProtKB-SubCell"/>
</dbReference>
<feature type="transmembrane region" description="Helical" evidence="7">
    <location>
        <begin position="279"/>
        <end position="298"/>
    </location>
</feature>
<feature type="transmembrane region" description="Helical" evidence="7">
    <location>
        <begin position="63"/>
        <end position="86"/>
    </location>
</feature>
<protein>
    <submittedName>
        <fullName evidence="9">MFS transporter</fullName>
    </submittedName>
</protein>
<name>A0A6G7WKF8_9LACT</name>
<keyword evidence="6 7" id="KW-0472">Membrane</keyword>
<feature type="transmembrane region" description="Helical" evidence="7">
    <location>
        <begin position="253"/>
        <end position="273"/>
    </location>
</feature>